<dbReference type="RefSeq" id="WP_013487979.1">
    <property type="nucleotide sequence ID" value="NC_014829.1"/>
</dbReference>
<dbReference type="AlphaFoldDB" id="E6TTK6"/>
<dbReference type="EMBL" id="CP002394">
    <property type="protein sequence ID" value="ADU29642.1"/>
    <property type="molecule type" value="Genomic_DNA"/>
</dbReference>
<sequence>MKKFLIILIIIIGVGYGGYRLLLSYTSEELVSQIANEMLTDEVVEEWLSDPSVRQLLEEYKLPASELPEASEVNNLPFTTKEEATKAIVSKFSVEEITEITMQAARGMSADEQAEIERKVLERMSEEELEALMIIGLDQIANDMLTN</sequence>
<dbReference type="KEGG" id="bco:Bcell_1377"/>
<keyword evidence="2" id="KW-1185">Reference proteome</keyword>
<gene>
    <name evidence="1" type="ordered locus">Bcell_1377</name>
</gene>
<name>E6TTK6_EVAC2</name>
<dbReference type="OrthoDB" id="2427603at2"/>
<dbReference type="Proteomes" id="UP000001401">
    <property type="component" value="Chromosome"/>
</dbReference>
<organism evidence="1 2">
    <name type="scientific">Evansella cellulosilytica (strain ATCC 21833 / DSM 2522 / FERM P-1141 / JCM 9156 / N-4)</name>
    <name type="common">Bacillus cellulosilyticus</name>
    <dbReference type="NCBI Taxonomy" id="649639"/>
    <lineage>
        <taxon>Bacteria</taxon>
        <taxon>Bacillati</taxon>
        <taxon>Bacillota</taxon>
        <taxon>Bacilli</taxon>
        <taxon>Bacillales</taxon>
        <taxon>Bacillaceae</taxon>
        <taxon>Evansella</taxon>
    </lineage>
</organism>
<dbReference type="HOGENOM" id="CLU_148005_0_0_9"/>
<proteinExistence type="predicted"/>
<evidence type="ECO:0000313" key="1">
    <source>
        <dbReference type="EMBL" id="ADU29642.1"/>
    </source>
</evidence>
<reference evidence="1" key="1">
    <citation type="submission" date="2010-12" db="EMBL/GenBank/DDBJ databases">
        <title>Complete sequence of Bacillus cellulosilyticus DSM 2522.</title>
        <authorList>
            <consortium name="US DOE Joint Genome Institute"/>
            <person name="Lucas S."/>
            <person name="Copeland A."/>
            <person name="Lapidus A."/>
            <person name="Cheng J.-F."/>
            <person name="Bruce D."/>
            <person name="Goodwin L."/>
            <person name="Pitluck S."/>
            <person name="Chertkov O."/>
            <person name="Detter J.C."/>
            <person name="Han C."/>
            <person name="Tapia R."/>
            <person name="Land M."/>
            <person name="Hauser L."/>
            <person name="Jeffries C."/>
            <person name="Kyrpides N."/>
            <person name="Ivanova N."/>
            <person name="Mikhailova N."/>
            <person name="Brumm P."/>
            <person name="Mead D."/>
            <person name="Woyke T."/>
        </authorList>
    </citation>
    <scope>NUCLEOTIDE SEQUENCE [LARGE SCALE GENOMIC DNA]</scope>
    <source>
        <strain evidence="1">DSM 2522</strain>
    </source>
</reference>
<dbReference type="eggNOG" id="ENOG5030BU0">
    <property type="taxonomic scope" value="Bacteria"/>
</dbReference>
<evidence type="ECO:0000313" key="2">
    <source>
        <dbReference type="Proteomes" id="UP000001401"/>
    </source>
</evidence>
<protein>
    <submittedName>
        <fullName evidence="1">Uncharacterized protein</fullName>
    </submittedName>
</protein>
<accession>E6TTK6</accession>